<keyword evidence="3" id="KW-1185">Reference proteome</keyword>
<reference evidence="2 3" key="1">
    <citation type="submission" date="2023-08" db="EMBL/GenBank/DDBJ databases">
        <authorList>
            <person name="Park J.-S."/>
        </authorList>
    </citation>
    <scope>NUCLEOTIDE SEQUENCE [LARGE SCALE GENOMIC DNA]</scope>
    <source>
        <strain evidence="2 3">2205SS18-9</strain>
    </source>
</reference>
<dbReference type="Proteomes" id="UP001231941">
    <property type="component" value="Unassembled WGS sequence"/>
</dbReference>
<proteinExistence type="predicted"/>
<feature type="domain" description="ORF6C" evidence="1">
    <location>
        <begin position="52"/>
        <end position="140"/>
    </location>
</feature>
<dbReference type="RefSeq" id="WP_305994552.1">
    <property type="nucleotide sequence ID" value="NZ_JAVAMP010000040.1"/>
</dbReference>
<name>A0ABT9J6J4_9BACL</name>
<dbReference type="Pfam" id="PF10552">
    <property type="entry name" value="ORF6C"/>
    <property type="match status" value="1"/>
</dbReference>
<dbReference type="InterPro" id="IPR018878">
    <property type="entry name" value="ORF6C_dom"/>
</dbReference>
<sequence>YTTVEAMKMKVKFIEEFKRMKENLQNKIPTLTGHEALAIAVQQAGEMMIKVPQLEQKIDKVDQKVDKQITLTQGEQRVVQRKVCVRVYSFTKDRERRSKLFRELYRDIKDRWGVPSYRDVLRKDMKDAINYINAWVPKKRDEEKGEIA</sequence>
<evidence type="ECO:0000313" key="2">
    <source>
        <dbReference type="EMBL" id="MDP5277253.1"/>
    </source>
</evidence>
<evidence type="ECO:0000313" key="3">
    <source>
        <dbReference type="Proteomes" id="UP001231941"/>
    </source>
</evidence>
<protein>
    <submittedName>
        <fullName evidence="2">ORF6C domain-containing protein</fullName>
    </submittedName>
</protein>
<feature type="non-terminal residue" evidence="2">
    <location>
        <position position="1"/>
    </location>
</feature>
<gene>
    <name evidence="2" type="ORF">Q5Y73_24530</name>
</gene>
<comment type="caution">
    <text evidence="2">The sequence shown here is derived from an EMBL/GenBank/DDBJ whole genome shotgun (WGS) entry which is preliminary data.</text>
</comment>
<accession>A0ABT9J6J4</accession>
<evidence type="ECO:0000259" key="1">
    <source>
        <dbReference type="Pfam" id="PF10552"/>
    </source>
</evidence>
<dbReference type="EMBL" id="JAVAMP010000040">
    <property type="protein sequence ID" value="MDP5277253.1"/>
    <property type="molecule type" value="Genomic_DNA"/>
</dbReference>
<organism evidence="2 3">
    <name type="scientific">Chengkuizengella axinellae</name>
    <dbReference type="NCBI Taxonomy" id="3064388"/>
    <lineage>
        <taxon>Bacteria</taxon>
        <taxon>Bacillati</taxon>
        <taxon>Bacillota</taxon>
        <taxon>Bacilli</taxon>
        <taxon>Bacillales</taxon>
        <taxon>Paenibacillaceae</taxon>
        <taxon>Chengkuizengella</taxon>
    </lineage>
</organism>